<comment type="caution">
    <text evidence="8">The sequence shown here is derived from an EMBL/GenBank/DDBJ whole genome shotgun (WGS) entry which is preliminary data.</text>
</comment>
<evidence type="ECO:0000256" key="5">
    <source>
        <dbReference type="PIRSR" id="PIRSR602403-1"/>
    </source>
</evidence>
<dbReference type="GO" id="GO:0020037">
    <property type="term" value="F:heme binding"/>
    <property type="evidence" value="ECO:0007669"/>
    <property type="project" value="InterPro"/>
</dbReference>
<keyword evidence="3 5" id="KW-0479">Metal-binding</keyword>
<keyword evidence="7" id="KW-0175">Coiled coil</keyword>
<name>A0A9P3LTY7_9FUNG</name>
<dbReference type="AlphaFoldDB" id="A0A9P3LTY7"/>
<dbReference type="InterPro" id="IPR036396">
    <property type="entry name" value="Cyt_P450_sf"/>
</dbReference>
<comment type="similarity">
    <text evidence="2 6">Belongs to the cytochrome P450 family.</text>
</comment>
<dbReference type="GO" id="GO:0005506">
    <property type="term" value="F:iron ion binding"/>
    <property type="evidence" value="ECO:0007669"/>
    <property type="project" value="InterPro"/>
</dbReference>
<keyword evidence="9" id="KW-1185">Reference proteome</keyword>
<dbReference type="CDD" id="cd11041">
    <property type="entry name" value="CYP503A1-like"/>
    <property type="match status" value="1"/>
</dbReference>
<evidence type="ECO:0000256" key="6">
    <source>
        <dbReference type="RuleBase" id="RU000461"/>
    </source>
</evidence>
<feature type="coiled-coil region" evidence="7">
    <location>
        <begin position="349"/>
        <end position="380"/>
    </location>
</feature>
<dbReference type="Proteomes" id="UP000827284">
    <property type="component" value="Unassembled WGS sequence"/>
</dbReference>
<evidence type="ECO:0000313" key="8">
    <source>
        <dbReference type="EMBL" id="GJJ70493.1"/>
    </source>
</evidence>
<keyword evidence="4 5" id="KW-0408">Iron</keyword>
<dbReference type="EMBL" id="BQFW01000004">
    <property type="protein sequence ID" value="GJJ70493.1"/>
    <property type="molecule type" value="Genomic_DNA"/>
</dbReference>
<dbReference type="InterPro" id="IPR002403">
    <property type="entry name" value="Cyt_P450_E_grp-IV"/>
</dbReference>
<feature type="binding site" description="axial binding residue" evidence="5">
    <location>
        <position position="492"/>
    </location>
    <ligand>
        <name>heme</name>
        <dbReference type="ChEBI" id="CHEBI:30413"/>
    </ligand>
    <ligandPart>
        <name>Fe</name>
        <dbReference type="ChEBI" id="CHEBI:18248"/>
    </ligandPart>
</feature>
<dbReference type="Pfam" id="PF00067">
    <property type="entry name" value="p450"/>
    <property type="match status" value="1"/>
</dbReference>
<reference evidence="8" key="1">
    <citation type="submission" date="2021-11" db="EMBL/GenBank/DDBJ databases">
        <authorList>
            <person name="Herlambang A."/>
            <person name="Guo Y."/>
            <person name="Takashima Y."/>
            <person name="Nishizawa T."/>
        </authorList>
    </citation>
    <scope>NUCLEOTIDE SEQUENCE</scope>
    <source>
        <strain evidence="8">E1425</strain>
    </source>
</reference>
<dbReference type="SUPFAM" id="SSF48264">
    <property type="entry name" value="Cytochrome P450"/>
    <property type="match status" value="1"/>
</dbReference>
<keyword evidence="6" id="KW-0560">Oxidoreductase</keyword>
<gene>
    <name evidence="8" type="ORF">EMPS_02842</name>
</gene>
<dbReference type="PRINTS" id="PR00465">
    <property type="entry name" value="EP450IV"/>
</dbReference>
<dbReference type="InterPro" id="IPR017972">
    <property type="entry name" value="Cyt_P450_CS"/>
</dbReference>
<keyword evidence="6" id="KW-0503">Monooxygenase</keyword>
<dbReference type="PROSITE" id="PS00086">
    <property type="entry name" value="CYTOCHROME_P450"/>
    <property type="match status" value="1"/>
</dbReference>
<dbReference type="InterPro" id="IPR001128">
    <property type="entry name" value="Cyt_P450"/>
</dbReference>
<evidence type="ECO:0000256" key="4">
    <source>
        <dbReference type="ARBA" id="ARBA00023004"/>
    </source>
</evidence>
<dbReference type="GO" id="GO:0016705">
    <property type="term" value="F:oxidoreductase activity, acting on paired donors, with incorporation or reduction of molecular oxygen"/>
    <property type="evidence" value="ECO:0007669"/>
    <property type="project" value="InterPro"/>
</dbReference>
<keyword evidence="5 6" id="KW-0349">Heme</keyword>
<accession>A0A9P3LTY7</accession>
<evidence type="ECO:0000256" key="1">
    <source>
        <dbReference type="ARBA" id="ARBA00001971"/>
    </source>
</evidence>
<dbReference type="OrthoDB" id="1844152at2759"/>
<dbReference type="Gene3D" id="1.10.630.10">
    <property type="entry name" value="Cytochrome P450"/>
    <property type="match status" value="1"/>
</dbReference>
<evidence type="ECO:0000256" key="2">
    <source>
        <dbReference type="ARBA" id="ARBA00010617"/>
    </source>
</evidence>
<evidence type="ECO:0008006" key="10">
    <source>
        <dbReference type="Google" id="ProtNLM"/>
    </source>
</evidence>
<proteinExistence type="inferred from homology"/>
<dbReference type="PANTHER" id="PTHR46206">
    <property type="entry name" value="CYTOCHROME P450"/>
    <property type="match status" value="1"/>
</dbReference>
<sequence>MLGLLSNSPGLAASDALKVVIPIGIGLASAAYLTMKVVAGGGFGSDKSIPIASLRAGDSTHDKEFYEDQDAFVERCQAENGNVFGVYLMNLNQIVVSGPLVREIFMNEDFNFGDSADELTSMRFFLRPMTKAQVEFDSRIVHGLVRDNITPHLPQYTARIVLQLEKNLDIEMAKYRTTNKREDGTFLVEKPVTVLQQMVANAMATVFVGAEIAKDRHVLETFINAATDFGKVLGSGEARRYSFWKSFARRAEYSVSSPLRRHIQILAEAATPVVLERRRLEKEAEAKGQVYERPDDIMQKMLDSFDKHHFVDLEDVCGYLLFLILASVHTTTDTSTNLMFYLAAYPQYIETLYEEQKEVLDQIQKEREALRQELLAKGEAIGDDLDPNEDRFLSAAAIKRMVHMDSFVREVFRCRAECLTLGHRARKDVTLSNGMVISKGVTAIINMKSAHQSPNQGEDVTEFRPWRFVGKPKAATKAAADFLPFGMGKHACPGRFLAIQELKTIGVLMLSRYSMLEIQDPSKTKQILRSRIGTPTISGLIFTERK</sequence>
<evidence type="ECO:0000313" key="9">
    <source>
        <dbReference type="Proteomes" id="UP000827284"/>
    </source>
</evidence>
<protein>
    <recommendedName>
        <fullName evidence="10">Cytochrome P450</fullName>
    </recommendedName>
</protein>
<comment type="cofactor">
    <cofactor evidence="1 5">
        <name>heme</name>
        <dbReference type="ChEBI" id="CHEBI:30413"/>
    </cofactor>
</comment>
<reference evidence="8" key="2">
    <citation type="journal article" date="2022" name="Microbiol. Resour. Announc.">
        <title>Whole-Genome Sequence of Entomortierella parvispora E1425, a Mucoromycotan Fungus Associated with Burkholderiaceae-Related Endosymbiotic Bacteria.</title>
        <authorList>
            <person name="Herlambang A."/>
            <person name="Guo Y."/>
            <person name="Takashima Y."/>
            <person name="Narisawa K."/>
            <person name="Ohta H."/>
            <person name="Nishizawa T."/>
        </authorList>
    </citation>
    <scope>NUCLEOTIDE SEQUENCE</scope>
    <source>
        <strain evidence="8">E1425</strain>
    </source>
</reference>
<dbReference type="GO" id="GO:0004497">
    <property type="term" value="F:monooxygenase activity"/>
    <property type="evidence" value="ECO:0007669"/>
    <property type="project" value="UniProtKB-KW"/>
</dbReference>
<organism evidence="8 9">
    <name type="scientific">Entomortierella parvispora</name>
    <dbReference type="NCBI Taxonomy" id="205924"/>
    <lineage>
        <taxon>Eukaryota</taxon>
        <taxon>Fungi</taxon>
        <taxon>Fungi incertae sedis</taxon>
        <taxon>Mucoromycota</taxon>
        <taxon>Mortierellomycotina</taxon>
        <taxon>Mortierellomycetes</taxon>
        <taxon>Mortierellales</taxon>
        <taxon>Mortierellaceae</taxon>
        <taxon>Entomortierella</taxon>
    </lineage>
</organism>
<evidence type="ECO:0000256" key="3">
    <source>
        <dbReference type="ARBA" id="ARBA00022723"/>
    </source>
</evidence>
<evidence type="ECO:0000256" key="7">
    <source>
        <dbReference type="SAM" id="Coils"/>
    </source>
</evidence>